<gene>
    <name evidence="1" type="ORF">ACFOVU_18620</name>
</gene>
<name>A0ABV8FPE9_9ACTN</name>
<comment type="caution">
    <text evidence="1">The sequence shown here is derived from an EMBL/GenBank/DDBJ whole genome shotgun (WGS) entry which is preliminary data.</text>
</comment>
<dbReference type="EMBL" id="JBHSBH010000012">
    <property type="protein sequence ID" value="MFC3997955.1"/>
    <property type="molecule type" value="Genomic_DNA"/>
</dbReference>
<protein>
    <submittedName>
        <fullName evidence="1">Uncharacterized protein</fullName>
    </submittedName>
</protein>
<evidence type="ECO:0000313" key="1">
    <source>
        <dbReference type="EMBL" id="MFC3997955.1"/>
    </source>
</evidence>
<evidence type="ECO:0000313" key="2">
    <source>
        <dbReference type="Proteomes" id="UP001595847"/>
    </source>
</evidence>
<sequence>MFKPAEAATPGEVMRVNGNPYPITAVRASFDAVWIDIDTGLLDLPVRFDYGHTIDVDAAA</sequence>
<keyword evidence="2" id="KW-1185">Reference proteome</keyword>
<proteinExistence type="predicted"/>
<dbReference type="Proteomes" id="UP001595847">
    <property type="component" value="Unassembled WGS sequence"/>
</dbReference>
<reference evidence="2" key="1">
    <citation type="journal article" date="2019" name="Int. J. Syst. Evol. Microbiol.">
        <title>The Global Catalogue of Microorganisms (GCM) 10K type strain sequencing project: providing services to taxonomists for standard genome sequencing and annotation.</title>
        <authorList>
            <consortium name="The Broad Institute Genomics Platform"/>
            <consortium name="The Broad Institute Genome Sequencing Center for Infectious Disease"/>
            <person name="Wu L."/>
            <person name="Ma J."/>
        </authorList>
    </citation>
    <scope>NUCLEOTIDE SEQUENCE [LARGE SCALE GENOMIC DNA]</scope>
    <source>
        <strain evidence="2">TBRC 1826</strain>
    </source>
</reference>
<dbReference type="RefSeq" id="WP_378535374.1">
    <property type="nucleotide sequence ID" value="NZ_JBHSBH010000012.1"/>
</dbReference>
<accession>A0ABV8FPE9</accession>
<organism evidence="1 2">
    <name type="scientific">Nocardiopsis sediminis</name>
    <dbReference type="NCBI Taxonomy" id="1778267"/>
    <lineage>
        <taxon>Bacteria</taxon>
        <taxon>Bacillati</taxon>
        <taxon>Actinomycetota</taxon>
        <taxon>Actinomycetes</taxon>
        <taxon>Streptosporangiales</taxon>
        <taxon>Nocardiopsidaceae</taxon>
        <taxon>Nocardiopsis</taxon>
    </lineage>
</organism>